<evidence type="ECO:0000256" key="8">
    <source>
        <dbReference type="ARBA" id="ARBA00023010"/>
    </source>
</evidence>
<evidence type="ECO:0000259" key="12">
    <source>
        <dbReference type="PROSITE" id="PS50097"/>
    </source>
</evidence>
<organism evidence="14 15">
    <name type="scientific">Aphidius gifuensis</name>
    <name type="common">Parasitoid wasp</name>
    <dbReference type="NCBI Taxonomy" id="684658"/>
    <lineage>
        <taxon>Eukaryota</taxon>
        <taxon>Metazoa</taxon>
        <taxon>Ecdysozoa</taxon>
        <taxon>Arthropoda</taxon>
        <taxon>Hexapoda</taxon>
        <taxon>Insecta</taxon>
        <taxon>Pterygota</taxon>
        <taxon>Neoptera</taxon>
        <taxon>Endopterygota</taxon>
        <taxon>Hymenoptera</taxon>
        <taxon>Apocrita</taxon>
        <taxon>Ichneumonoidea</taxon>
        <taxon>Braconidae</taxon>
        <taxon>Aphidiinae</taxon>
        <taxon>Aphidius</taxon>
    </lineage>
</organism>
<feature type="region of interest" description="Disordered" evidence="11">
    <location>
        <begin position="114"/>
        <end position="152"/>
    </location>
</feature>
<dbReference type="GO" id="GO:0006606">
    <property type="term" value="P:protein import into nucleus"/>
    <property type="evidence" value="ECO:0007669"/>
    <property type="project" value="UniProtKB-ARBA"/>
</dbReference>
<dbReference type="Gene3D" id="3.30.710.10">
    <property type="entry name" value="Potassium Channel Kv1.1, Chain A"/>
    <property type="match status" value="1"/>
</dbReference>
<evidence type="ECO:0000313" key="15">
    <source>
        <dbReference type="Proteomes" id="UP000639338"/>
    </source>
</evidence>
<gene>
    <name evidence="14" type="ORF">HCN44_002786</name>
</gene>
<dbReference type="InterPro" id="IPR011333">
    <property type="entry name" value="SKP1/BTB/POZ_sf"/>
</dbReference>
<sequence>MFTNSAKTTFGGNSNGAQSGPFGQPAATSFGQPAATSFGQPAATSFGQALTASGFATPTIGSNWGAQAQQSTSFGQTNTATTSHIFSSPGFSGSRPTTSFGQANTATTSHIFSSPGFSGSRPTASFGQANTATTSNRFGSPGFTGSRPTTGTTIARFSPVLSTETIIKNNEATNIQTRHQCITSMTEYEGKSFEELRLEDDHAGLKRRMIFRQPASSGFGENYKTFLCNPKPTPSTTTGNLFAPTTPRAFSQPANIGGFGASNPTSIVQPSRLSWGVSFNTFNEEAPTALLESSNNSLFVQQTTPAFGRQSFDYLRKPLDNEENLTSWCVTHTFVKKDSFKWTIENFRYRTEARGESIKSSIFTSGQGTECEHNWRFDYYPNGFYDSSMDFVGLKINLLDDKRPDNVQVTMKISILNSFDQAVHTVGKNAMTITIPETGVIYCPNFLNKPEIINNSLSFFPNDNLKILIEIGTMIGTSTKSKKTKQAYSPKDQLRDQMFEYFNSEKLTDVVIEVDESEIKAHKLILSTQSPIFAAMFDEEINNNRIKIDDMKLDVAKQLLEFIYTNKKPTRINEFTNELIIAAQKYQIAGLRIMCEEILFDSLSIDNAIKILLLAHKHDINDLKDFVIKFIQTHGSILRSNEFKDLENDRPALAMEVYRVIAIEKADN</sequence>
<dbReference type="Gene3D" id="2.60.210.10">
    <property type="entry name" value="Apoptosis, Tumor Necrosis Factor Receptor Associated Protein 2, Chain A"/>
    <property type="match status" value="1"/>
</dbReference>
<dbReference type="Pfam" id="PF22486">
    <property type="entry name" value="MATH_2"/>
    <property type="match status" value="1"/>
</dbReference>
<evidence type="ECO:0000256" key="7">
    <source>
        <dbReference type="ARBA" id="ARBA00022927"/>
    </source>
</evidence>
<feature type="region of interest" description="Disordered" evidence="11">
    <location>
        <begin position="66"/>
        <end position="96"/>
    </location>
</feature>
<keyword evidence="6" id="KW-0509">mRNA transport</keyword>
<evidence type="ECO:0000259" key="13">
    <source>
        <dbReference type="PROSITE" id="PS50144"/>
    </source>
</evidence>
<dbReference type="SUPFAM" id="SSF49599">
    <property type="entry name" value="TRAF domain-like"/>
    <property type="match status" value="1"/>
</dbReference>
<reference evidence="14 15" key="1">
    <citation type="submission" date="2020-08" db="EMBL/GenBank/DDBJ databases">
        <title>Aphidius gifuensis genome sequencing and assembly.</title>
        <authorList>
            <person name="Du Z."/>
        </authorList>
    </citation>
    <scope>NUCLEOTIDE SEQUENCE [LARGE SCALE GENOMIC DNA]</scope>
    <source>
        <strain evidence="14">YNYX2018</strain>
        <tissue evidence="14">Adults</tissue>
    </source>
</reference>
<feature type="compositionally biased region" description="Polar residues" evidence="11">
    <location>
        <begin position="26"/>
        <end position="35"/>
    </location>
</feature>
<evidence type="ECO:0000256" key="4">
    <source>
        <dbReference type="ARBA" id="ARBA00013472"/>
    </source>
</evidence>
<evidence type="ECO:0000256" key="2">
    <source>
        <dbReference type="ARBA" id="ARBA00004620"/>
    </source>
</evidence>
<dbReference type="PANTHER" id="PTHR24413">
    <property type="entry name" value="SPECKLE-TYPE POZ PROTEIN"/>
    <property type="match status" value="1"/>
</dbReference>
<accession>A0A834XU11</accession>
<dbReference type="InterPro" id="IPR000210">
    <property type="entry name" value="BTB/POZ_dom"/>
</dbReference>
<dbReference type="GO" id="GO:0005643">
    <property type="term" value="C:nuclear pore"/>
    <property type="evidence" value="ECO:0007669"/>
    <property type="project" value="UniProtKB-SubCell"/>
</dbReference>
<dbReference type="EMBL" id="JACMRX010000004">
    <property type="protein sequence ID" value="KAF7991224.1"/>
    <property type="molecule type" value="Genomic_DNA"/>
</dbReference>
<keyword evidence="8" id="KW-0811">Translocation</keyword>
<dbReference type="InterPro" id="IPR008974">
    <property type="entry name" value="TRAF-like"/>
</dbReference>
<dbReference type="PROSITE" id="PS50144">
    <property type="entry name" value="MATH"/>
    <property type="match status" value="1"/>
</dbReference>
<proteinExistence type="inferred from homology"/>
<dbReference type="SUPFAM" id="SSF54695">
    <property type="entry name" value="POZ domain"/>
    <property type="match status" value="1"/>
</dbReference>
<dbReference type="OrthoDB" id="7554154at2759"/>
<evidence type="ECO:0000256" key="10">
    <source>
        <dbReference type="ARBA" id="ARBA00023242"/>
    </source>
</evidence>
<protein>
    <recommendedName>
        <fullName evidence="4">Nuclear pore complex protein Nup98-Nup96</fullName>
    </recommendedName>
</protein>
<evidence type="ECO:0000256" key="11">
    <source>
        <dbReference type="SAM" id="MobiDB-lite"/>
    </source>
</evidence>
<comment type="similarity">
    <text evidence="3">Belongs to the nucleoporin GLFG family.</text>
</comment>
<keyword evidence="7" id="KW-0653">Protein transport</keyword>
<dbReference type="Proteomes" id="UP000639338">
    <property type="component" value="Unassembled WGS sequence"/>
</dbReference>
<dbReference type="Pfam" id="PF00651">
    <property type="entry name" value="BTB"/>
    <property type="match status" value="1"/>
</dbReference>
<comment type="caution">
    <text evidence="14">The sequence shown here is derived from an EMBL/GenBank/DDBJ whole genome shotgun (WGS) entry which is preliminary data.</text>
</comment>
<dbReference type="SMART" id="SM00225">
    <property type="entry name" value="BTB"/>
    <property type="match status" value="1"/>
</dbReference>
<dbReference type="PROSITE" id="PS50097">
    <property type="entry name" value="BTB"/>
    <property type="match status" value="1"/>
</dbReference>
<dbReference type="Gene3D" id="1.25.40.420">
    <property type="match status" value="1"/>
</dbReference>
<feature type="region of interest" description="Disordered" evidence="11">
    <location>
        <begin position="1"/>
        <end position="35"/>
    </location>
</feature>
<evidence type="ECO:0000256" key="1">
    <source>
        <dbReference type="ARBA" id="ARBA00004567"/>
    </source>
</evidence>
<name>A0A834XU11_APHGI</name>
<evidence type="ECO:0000256" key="3">
    <source>
        <dbReference type="ARBA" id="ARBA00008926"/>
    </source>
</evidence>
<keyword evidence="10" id="KW-0539">Nucleus</keyword>
<dbReference type="Gene3D" id="1.10.10.2360">
    <property type="match status" value="1"/>
</dbReference>
<feature type="domain" description="MATH" evidence="13">
    <location>
        <begin position="337"/>
        <end position="471"/>
    </location>
</feature>
<evidence type="ECO:0000313" key="14">
    <source>
        <dbReference type="EMBL" id="KAF7991224.1"/>
    </source>
</evidence>
<evidence type="ECO:0000256" key="5">
    <source>
        <dbReference type="ARBA" id="ARBA00022448"/>
    </source>
</evidence>
<keyword evidence="9" id="KW-0906">Nuclear pore complex</keyword>
<dbReference type="InterPro" id="IPR002083">
    <property type="entry name" value="MATH/TRAF_dom"/>
</dbReference>
<dbReference type="GO" id="GO:0051028">
    <property type="term" value="P:mRNA transport"/>
    <property type="evidence" value="ECO:0007669"/>
    <property type="project" value="UniProtKB-KW"/>
</dbReference>
<dbReference type="GO" id="GO:0030163">
    <property type="term" value="P:protein catabolic process"/>
    <property type="evidence" value="ECO:0007669"/>
    <property type="project" value="UniProtKB-ARBA"/>
</dbReference>
<feature type="compositionally biased region" description="Polar residues" evidence="11">
    <location>
        <begin position="1"/>
        <end position="18"/>
    </location>
</feature>
<evidence type="ECO:0000256" key="9">
    <source>
        <dbReference type="ARBA" id="ARBA00023132"/>
    </source>
</evidence>
<dbReference type="CDD" id="cd14733">
    <property type="entry name" value="BACK"/>
    <property type="match status" value="1"/>
</dbReference>
<comment type="subcellular location">
    <subcellularLocation>
        <location evidence="2">Nucleus membrane</location>
        <topology evidence="2">Peripheral membrane protein</topology>
        <orientation evidence="2">Nucleoplasmic side</orientation>
    </subcellularLocation>
    <subcellularLocation>
        <location evidence="1">Nucleus</location>
        <location evidence="1">Nuclear pore complex</location>
    </subcellularLocation>
</comment>
<evidence type="ECO:0000256" key="6">
    <source>
        <dbReference type="ARBA" id="ARBA00022816"/>
    </source>
</evidence>
<keyword evidence="15" id="KW-1185">Reference proteome</keyword>
<keyword evidence="5" id="KW-0813">Transport</keyword>
<dbReference type="Pfam" id="PF21240">
    <property type="entry name" value="Nup98_GLEBS"/>
    <property type="match status" value="1"/>
</dbReference>
<dbReference type="AlphaFoldDB" id="A0A834XU11"/>
<feature type="compositionally biased region" description="Polar residues" evidence="11">
    <location>
        <begin position="114"/>
        <end position="138"/>
    </location>
</feature>
<dbReference type="GO" id="GO:0031965">
    <property type="term" value="C:nuclear membrane"/>
    <property type="evidence" value="ECO:0007669"/>
    <property type="project" value="UniProtKB-SubCell"/>
</dbReference>
<feature type="domain" description="BTB" evidence="12">
    <location>
        <begin position="508"/>
        <end position="567"/>
    </location>
</feature>
<dbReference type="FunFam" id="1.10.10.2360:FF:000001">
    <property type="entry name" value="Nuclear pore complex protein Nup98-Nup96"/>
    <property type="match status" value="1"/>
</dbReference>